<protein>
    <submittedName>
        <fullName evidence="1">Uncharacterized protein</fullName>
    </submittedName>
</protein>
<dbReference type="EMBL" id="UINC01020034">
    <property type="protein sequence ID" value="SVA84529.1"/>
    <property type="molecule type" value="Genomic_DNA"/>
</dbReference>
<dbReference type="AlphaFoldDB" id="A0A381Z5S1"/>
<accession>A0A381Z5S1</accession>
<gene>
    <name evidence="1" type="ORF">METZ01_LOCUS137383</name>
</gene>
<organism evidence="1">
    <name type="scientific">marine metagenome</name>
    <dbReference type="NCBI Taxonomy" id="408172"/>
    <lineage>
        <taxon>unclassified sequences</taxon>
        <taxon>metagenomes</taxon>
        <taxon>ecological metagenomes</taxon>
    </lineage>
</organism>
<name>A0A381Z5S1_9ZZZZ</name>
<reference evidence="1" key="1">
    <citation type="submission" date="2018-05" db="EMBL/GenBank/DDBJ databases">
        <authorList>
            <person name="Lanie J.A."/>
            <person name="Ng W.-L."/>
            <person name="Kazmierczak K.M."/>
            <person name="Andrzejewski T.M."/>
            <person name="Davidsen T.M."/>
            <person name="Wayne K.J."/>
            <person name="Tettelin H."/>
            <person name="Glass J.I."/>
            <person name="Rusch D."/>
            <person name="Podicherti R."/>
            <person name="Tsui H.-C.T."/>
            <person name="Winkler M.E."/>
        </authorList>
    </citation>
    <scope>NUCLEOTIDE SEQUENCE</scope>
</reference>
<sequence length="33" mass="3655">MTSALNLSEQVDVSQMAEEESHASLTLWFVTSL</sequence>
<proteinExistence type="predicted"/>
<evidence type="ECO:0000313" key="1">
    <source>
        <dbReference type="EMBL" id="SVA84529.1"/>
    </source>
</evidence>